<dbReference type="EC" id="2.4.1.-" evidence="13"/>
<accession>A0A2T0FJD1</accession>
<feature type="transmembrane region" description="Helical" evidence="13">
    <location>
        <begin position="354"/>
        <end position="379"/>
    </location>
</feature>
<evidence type="ECO:0000256" key="3">
    <source>
        <dbReference type="ARBA" id="ARBA00011071"/>
    </source>
</evidence>
<feature type="transmembrane region" description="Helical" evidence="13">
    <location>
        <begin position="289"/>
        <end position="311"/>
    </location>
</feature>
<proteinExistence type="inferred from homology"/>
<feature type="transmembrane region" description="Helical" evidence="13">
    <location>
        <begin position="259"/>
        <end position="277"/>
    </location>
</feature>
<feature type="transmembrane region" description="Helical" evidence="13">
    <location>
        <begin position="323"/>
        <end position="342"/>
    </location>
</feature>
<keyword evidence="7 13" id="KW-0808">Transferase</keyword>
<dbReference type="Proteomes" id="UP000238350">
    <property type="component" value="Unassembled WGS sequence"/>
</dbReference>
<keyword evidence="11 13" id="KW-0472">Membrane</keyword>
<evidence type="ECO:0000256" key="7">
    <source>
        <dbReference type="ARBA" id="ARBA00022679"/>
    </source>
</evidence>
<keyword evidence="5 13" id="KW-0337">GPI-anchor biosynthesis</keyword>
<keyword evidence="10 13" id="KW-1133">Transmembrane helix</keyword>
<evidence type="ECO:0000256" key="2">
    <source>
        <dbReference type="ARBA" id="ARBA00004687"/>
    </source>
</evidence>
<keyword evidence="6 13" id="KW-0328">Glycosyltransferase</keyword>
<feature type="transmembrane region" description="Helical" evidence="13">
    <location>
        <begin position="117"/>
        <end position="144"/>
    </location>
</feature>
<dbReference type="UniPathway" id="UPA00196"/>
<evidence type="ECO:0000256" key="11">
    <source>
        <dbReference type="ARBA" id="ARBA00023136"/>
    </source>
</evidence>
<dbReference type="OrthoDB" id="1741594at2759"/>
<feature type="transmembrane region" description="Helical" evidence="13">
    <location>
        <begin position="164"/>
        <end position="183"/>
    </location>
</feature>
<dbReference type="EMBL" id="NDIQ01000021">
    <property type="protein sequence ID" value="PRT55111.1"/>
    <property type="molecule type" value="Genomic_DNA"/>
</dbReference>
<protein>
    <recommendedName>
        <fullName evidence="4 13">GPI mannosyltransferase 1</fullName>
        <ecNumber evidence="13">2.4.1.-</ecNumber>
    </recommendedName>
    <alternativeName>
        <fullName evidence="13">GPI mannosyltransferase I</fullName>
    </alternativeName>
</protein>
<keyword evidence="9 13" id="KW-0256">Endoplasmic reticulum</keyword>
<feature type="transmembrane region" description="Helical" evidence="13">
    <location>
        <begin position="195"/>
        <end position="214"/>
    </location>
</feature>
<dbReference type="AlphaFoldDB" id="A0A2T0FJD1"/>
<evidence type="ECO:0000256" key="1">
    <source>
        <dbReference type="ARBA" id="ARBA00004477"/>
    </source>
</evidence>
<feature type="transmembrane region" description="Helical" evidence="13">
    <location>
        <begin position="68"/>
        <end position="96"/>
    </location>
</feature>
<evidence type="ECO:0000256" key="13">
    <source>
        <dbReference type="RuleBase" id="RU365064"/>
    </source>
</evidence>
<dbReference type="GeneID" id="36516479"/>
<evidence type="ECO:0000256" key="12">
    <source>
        <dbReference type="ARBA" id="ARBA00025399"/>
    </source>
</evidence>
<comment type="caution">
    <text evidence="14">The sequence shown here is derived from an EMBL/GenBank/DDBJ whole genome shotgun (WGS) entry which is preliminary data.</text>
</comment>
<evidence type="ECO:0000256" key="8">
    <source>
        <dbReference type="ARBA" id="ARBA00022692"/>
    </source>
</evidence>
<feature type="transmembrane region" description="Helical" evidence="13">
    <location>
        <begin position="6"/>
        <end position="24"/>
    </location>
</feature>
<name>A0A2T0FJD1_9ASCO</name>
<organism evidence="14 15">
    <name type="scientific">Wickerhamiella sorbophila</name>
    <dbReference type="NCBI Taxonomy" id="45607"/>
    <lineage>
        <taxon>Eukaryota</taxon>
        <taxon>Fungi</taxon>
        <taxon>Dikarya</taxon>
        <taxon>Ascomycota</taxon>
        <taxon>Saccharomycotina</taxon>
        <taxon>Dipodascomycetes</taxon>
        <taxon>Dipodascales</taxon>
        <taxon>Trichomonascaceae</taxon>
        <taxon>Wickerhamiella</taxon>
    </lineage>
</organism>
<keyword evidence="15" id="KW-1185">Reference proteome</keyword>
<evidence type="ECO:0000256" key="4">
    <source>
        <dbReference type="ARBA" id="ARBA00013797"/>
    </source>
</evidence>
<dbReference type="GO" id="GO:0005789">
    <property type="term" value="C:endoplasmic reticulum membrane"/>
    <property type="evidence" value="ECO:0007669"/>
    <property type="project" value="UniProtKB-SubCell"/>
</dbReference>
<keyword evidence="8 13" id="KW-0812">Transmembrane</keyword>
<evidence type="ECO:0000313" key="15">
    <source>
        <dbReference type="Proteomes" id="UP000238350"/>
    </source>
</evidence>
<reference evidence="14 15" key="1">
    <citation type="submission" date="2017-04" db="EMBL/GenBank/DDBJ databases">
        <title>Genome sequencing of [Candida] sorbophila.</title>
        <authorList>
            <person name="Ahn J.O."/>
        </authorList>
    </citation>
    <scope>NUCLEOTIDE SEQUENCE [LARGE SCALE GENOMIC DNA]</scope>
    <source>
        <strain evidence="14 15">DS02</strain>
    </source>
</reference>
<evidence type="ECO:0000256" key="10">
    <source>
        <dbReference type="ARBA" id="ARBA00022989"/>
    </source>
</evidence>
<evidence type="ECO:0000313" key="14">
    <source>
        <dbReference type="EMBL" id="PRT55111.1"/>
    </source>
</evidence>
<dbReference type="InterPro" id="IPR007704">
    <property type="entry name" value="PIG-M"/>
</dbReference>
<dbReference type="Pfam" id="PF05007">
    <property type="entry name" value="Mannosyl_trans"/>
    <property type="match status" value="1"/>
</dbReference>
<comment type="similarity">
    <text evidence="3 13">Belongs to the PIGM family.</text>
</comment>
<dbReference type="GO" id="GO:0004376">
    <property type="term" value="F:GPI mannosyltransferase activity"/>
    <property type="evidence" value="ECO:0007669"/>
    <property type="project" value="InterPro"/>
</dbReference>
<dbReference type="PANTHER" id="PTHR12886:SF0">
    <property type="entry name" value="GPI MANNOSYLTRANSFERASE 1"/>
    <property type="match status" value="1"/>
</dbReference>
<dbReference type="RefSeq" id="XP_024665056.1">
    <property type="nucleotide sequence ID" value="XM_024809288.1"/>
</dbReference>
<dbReference type="GO" id="GO:1990529">
    <property type="term" value="C:glycosylphosphatidylinositol-mannosyltransferase I complex"/>
    <property type="evidence" value="ECO:0007669"/>
    <property type="project" value="TreeGrafter"/>
</dbReference>
<comment type="function">
    <text evidence="12 13">Mannosyltransferase involved in glycosylphosphatidylinositol-anchor biosynthesis. Transfers the first alpha-1,4-mannose to GlcN-acyl-PI during GPI precursor assembly. Required for cell wall integrity.</text>
</comment>
<gene>
    <name evidence="14" type="ORF">B9G98_02731</name>
</gene>
<dbReference type="STRING" id="45607.A0A2T0FJD1"/>
<dbReference type="GO" id="GO:0006506">
    <property type="term" value="P:GPI anchor biosynthetic process"/>
    <property type="evidence" value="ECO:0007669"/>
    <property type="project" value="UniProtKB-UniPathway"/>
</dbReference>
<evidence type="ECO:0000256" key="5">
    <source>
        <dbReference type="ARBA" id="ARBA00022502"/>
    </source>
</evidence>
<comment type="subcellular location">
    <subcellularLocation>
        <location evidence="1 13">Endoplasmic reticulum membrane</location>
        <topology evidence="1 13">Multi-pass membrane protein</topology>
    </subcellularLocation>
</comment>
<sequence>MWSPATVLVLAVVLRAGFFAWGLYQDANMLPKFTDVDYMVFTDAAQFVYSGLSPYFRETYRYTPLLSWLLVPTVWLFCFGKILFMLGDLVAGYLMLQIFRRQHISSRDACIFSSLWLLNPMVAVISTRGSSEGLLGAMIIYMLWAVYEKRYWHAGCGAGLAIHFKIYPIIYVPTIIWALGPLHPLKFINRARLQFALGTLVSFAGLTGLMYAIYGSDYLQHSWLHHLTRIDHRHNFSPYATVLYYASADPASAPRFESWAFVPQLFLSGVLLPLVFARRDIAKTMFVQTFAFVAFNKVCTSQYFLWYLVLLPFYVPSLKKAGVIKYVFAALWVGAQGMWLHYGFQLEFLGVSTFYPQLFAATLLFFIVNIWGTCLLIRWF</sequence>
<dbReference type="GO" id="GO:0051751">
    <property type="term" value="F:alpha-1,4-mannosyltransferase activity"/>
    <property type="evidence" value="ECO:0007669"/>
    <property type="project" value="InterPro"/>
</dbReference>
<evidence type="ECO:0000256" key="6">
    <source>
        <dbReference type="ARBA" id="ARBA00022676"/>
    </source>
</evidence>
<comment type="pathway">
    <text evidence="2 13">Glycolipid biosynthesis; glycosylphosphatidylinositol-anchor biosynthesis.</text>
</comment>
<evidence type="ECO:0000256" key="9">
    <source>
        <dbReference type="ARBA" id="ARBA00022824"/>
    </source>
</evidence>
<dbReference type="PANTHER" id="PTHR12886">
    <property type="entry name" value="PIG-M MANNOSYLTRANSFERASE"/>
    <property type="match status" value="1"/>
</dbReference>